<feature type="signal peptide" evidence="4">
    <location>
        <begin position="1"/>
        <end position="20"/>
    </location>
</feature>
<comment type="similarity">
    <text evidence="1">Belongs to the peptidase M24B family.</text>
</comment>
<name>V9KDV9_CALMI</name>
<dbReference type="FunFam" id="3.40.350.10:FF:000003">
    <property type="entry name" value="Xaa-pro aminopeptidase P"/>
    <property type="match status" value="1"/>
</dbReference>
<evidence type="ECO:0000259" key="5">
    <source>
        <dbReference type="Pfam" id="PF00557"/>
    </source>
</evidence>
<feature type="domain" description="Creatinase N-terminal" evidence="6">
    <location>
        <begin position="53"/>
        <end position="171"/>
    </location>
</feature>
<dbReference type="Gene3D" id="3.90.230.10">
    <property type="entry name" value="Creatinase/methionine aminopeptidase superfamily"/>
    <property type="match status" value="1"/>
</dbReference>
<dbReference type="Gene3D" id="3.40.350.10">
    <property type="entry name" value="Creatinase/prolidase N-terminal domain"/>
    <property type="match status" value="2"/>
</dbReference>
<evidence type="ECO:0000256" key="3">
    <source>
        <dbReference type="ARBA" id="ARBA00022801"/>
    </source>
</evidence>
<accession>V9KDV9</accession>
<feature type="chain" id="PRO_5044739494" evidence="4">
    <location>
        <begin position="21"/>
        <end position="677"/>
    </location>
</feature>
<dbReference type="KEGG" id="cmk:103177536"/>
<dbReference type="FunFam" id="3.90.230.10:FF:000009">
    <property type="entry name" value="xaa-Pro aminopeptidase 2"/>
    <property type="match status" value="1"/>
</dbReference>
<dbReference type="GO" id="GO:0046872">
    <property type="term" value="F:metal ion binding"/>
    <property type="evidence" value="ECO:0007669"/>
    <property type="project" value="UniProtKB-KW"/>
</dbReference>
<evidence type="ECO:0000313" key="8">
    <source>
        <dbReference type="EMBL" id="AFO95922.1"/>
    </source>
</evidence>
<dbReference type="CTD" id="7512"/>
<dbReference type="InterPro" id="IPR033740">
    <property type="entry name" value="Pept_M24B"/>
</dbReference>
<dbReference type="OMA" id="LTHFRYT"/>
<evidence type="ECO:0000313" key="9">
    <source>
        <dbReference type="Ensembl" id="ENSCMIP00000010320.1"/>
    </source>
</evidence>
<dbReference type="SUPFAM" id="SSF55920">
    <property type="entry name" value="Creatinase/aminopeptidase"/>
    <property type="match status" value="1"/>
</dbReference>
<evidence type="ECO:0000259" key="7">
    <source>
        <dbReference type="Pfam" id="PF16188"/>
    </source>
</evidence>
<keyword evidence="10" id="KW-1185">Reference proteome</keyword>
<keyword evidence="8" id="KW-0031">Aminopeptidase</keyword>
<dbReference type="InterPro" id="IPR000587">
    <property type="entry name" value="Creatinase_N"/>
</dbReference>
<keyword evidence="4" id="KW-0732">Signal</keyword>
<dbReference type="GO" id="GO:0070006">
    <property type="term" value="F:metalloaminopeptidase activity"/>
    <property type="evidence" value="ECO:0007669"/>
    <property type="project" value="InterPro"/>
</dbReference>
<dbReference type="PANTHER" id="PTHR43763">
    <property type="entry name" value="XAA-PRO AMINOPEPTIDASE 1"/>
    <property type="match status" value="1"/>
</dbReference>
<keyword evidence="8" id="KW-0645">Protease</keyword>
<feature type="domain" description="Peptidase M24" evidence="5">
    <location>
        <begin position="362"/>
        <end position="573"/>
    </location>
</feature>
<dbReference type="InterPro" id="IPR050422">
    <property type="entry name" value="X-Pro_aminopeptidase_P"/>
</dbReference>
<dbReference type="GeneTree" id="ENSGT00940000157196"/>
<reference evidence="9" key="4">
    <citation type="submission" date="2025-05" db="UniProtKB">
        <authorList>
            <consortium name="Ensembl"/>
        </authorList>
    </citation>
    <scope>IDENTIFICATION</scope>
</reference>
<sequence length="677" mass="76888">MGFLLLFAPLWLLALQVVHSHSPQSEKNNRNVRNCDIDPPYLPPTTVNTSLHLNALRTLMVAHNIKVYIIPATDSHLSEYISPHDARRAWMTGFTGSAGTAVVSTTNASLWTDGRYWVQAERQMDCNWELNIVKNSIVNWIIGETREGEKIGADPFVFSVASWESYRIPLQEANRSLITITNNLVDEIWGADRPPPSSDDIFRVPDAFLGRSWQDKVEEARIKMMQNLYKPTAILISGLDETAWLLNLRGNDIPYNPFFVSYLLLTADWIRLFVNESRLPQDIKQYLNTNCTGVNCVQLHAYKDIRDNVQEYAKGDVRIWIGEEYTNYGVFEVIPEAKLIIDKYSPVQITKAIKDETEQKGLKAAHVRDAIAVIRYLVWLEQNVPKGTETELSGAHYVSKLRSEEEHSKGISFETISASGMNAALAHYSPTNETNRKLSVQEMYLIDSGGQYLDGTTDITRTVHWGTPTDFQKEAYTRVLIGNIDVSRSIFPAGTIGNTLDVWARHALWEVGLNYNHGTGHGIGNFLGVHEWPVGIGSTHTWELQKGMFTSIEPGFYQDNEFGIRIEDVTMVTQADTKYIFGGKPYLTFEHISLVPYDRKLIDVSIMNKQQIEWLNKYYERIWNTISPLLTARNLVEEFDWLKKHTMLFSHSVLVTSSLATLTGAFLGNLLFQSILL</sequence>
<organism evidence="8">
    <name type="scientific">Callorhinchus milii</name>
    <name type="common">Ghost shark</name>
    <dbReference type="NCBI Taxonomy" id="7868"/>
    <lineage>
        <taxon>Eukaryota</taxon>
        <taxon>Metazoa</taxon>
        <taxon>Chordata</taxon>
        <taxon>Craniata</taxon>
        <taxon>Vertebrata</taxon>
        <taxon>Chondrichthyes</taxon>
        <taxon>Holocephali</taxon>
        <taxon>Chimaeriformes</taxon>
        <taxon>Callorhinchidae</taxon>
        <taxon>Callorhinchus</taxon>
    </lineage>
</organism>
<evidence type="ECO:0000256" key="2">
    <source>
        <dbReference type="ARBA" id="ARBA00022723"/>
    </source>
</evidence>
<dbReference type="Pfam" id="PF16188">
    <property type="entry name" value="Peptidase_M24_C"/>
    <property type="match status" value="1"/>
</dbReference>
<dbReference type="SUPFAM" id="SSF53092">
    <property type="entry name" value="Creatinase/prolidase N-terminal domain"/>
    <property type="match status" value="1"/>
</dbReference>
<dbReference type="AlphaFoldDB" id="V9KDV9"/>
<dbReference type="Proteomes" id="UP000314986">
    <property type="component" value="Unassembled WGS sequence"/>
</dbReference>
<evidence type="ECO:0000256" key="1">
    <source>
        <dbReference type="ARBA" id="ARBA00008766"/>
    </source>
</evidence>
<dbReference type="GeneID" id="103177536"/>
<reference evidence="10" key="2">
    <citation type="journal article" date="2007" name="PLoS Biol.">
        <title>Survey sequencing and comparative analysis of the elephant shark (Callorhinchus milii) genome.</title>
        <authorList>
            <person name="Venkatesh B."/>
            <person name="Kirkness E.F."/>
            <person name="Loh Y.H."/>
            <person name="Halpern A.L."/>
            <person name="Lee A.P."/>
            <person name="Johnson J."/>
            <person name="Dandona N."/>
            <person name="Viswanathan L.D."/>
            <person name="Tay A."/>
            <person name="Venter J.C."/>
            <person name="Strausberg R.L."/>
            <person name="Brenner S."/>
        </authorList>
    </citation>
    <scope>NUCLEOTIDE SEQUENCE [LARGE SCALE GENOMIC DNA]</scope>
</reference>
<dbReference type="Pfam" id="PF01321">
    <property type="entry name" value="Creatinase_N"/>
    <property type="match status" value="1"/>
</dbReference>
<evidence type="ECO:0000259" key="6">
    <source>
        <dbReference type="Pfam" id="PF01321"/>
    </source>
</evidence>
<evidence type="ECO:0000256" key="4">
    <source>
        <dbReference type="SAM" id="SignalP"/>
    </source>
</evidence>
<dbReference type="InterPro" id="IPR036005">
    <property type="entry name" value="Creatinase/aminopeptidase-like"/>
</dbReference>
<feature type="domain" description="Peptidase M24 C-terminal" evidence="7">
    <location>
        <begin position="585"/>
        <end position="646"/>
    </location>
</feature>
<keyword evidence="2" id="KW-0479">Metal-binding</keyword>
<proteinExistence type="evidence at transcript level"/>
<keyword evidence="3" id="KW-0378">Hydrolase</keyword>
<dbReference type="InterPro" id="IPR000994">
    <property type="entry name" value="Pept_M24"/>
</dbReference>
<gene>
    <name evidence="9" type="primary">xpnpep2</name>
</gene>
<dbReference type="PANTHER" id="PTHR43763:SF4">
    <property type="entry name" value="XAA-PRO AMINOPEPTIDASE 2"/>
    <property type="match status" value="1"/>
</dbReference>
<evidence type="ECO:0000313" key="10">
    <source>
        <dbReference type="Proteomes" id="UP000314986"/>
    </source>
</evidence>
<dbReference type="Ensembl" id="ENSCMIT00000010592.1">
    <property type="protein sequence ID" value="ENSCMIP00000010320.1"/>
    <property type="gene ID" value="ENSCMIG00000005296.1"/>
</dbReference>
<dbReference type="Pfam" id="PF00557">
    <property type="entry name" value="Peptidase_M24"/>
    <property type="match status" value="1"/>
</dbReference>
<protein>
    <submittedName>
        <fullName evidence="9">X-prolyl aminopeptidase (aminopeptidase P) 2, membrane-bound</fullName>
    </submittedName>
    <submittedName>
        <fullName evidence="8">Xaa-Pro aminopeptidase 2</fullName>
    </submittedName>
</protein>
<dbReference type="RefSeq" id="XP_007889942.1">
    <property type="nucleotide sequence ID" value="XM_007891751.2"/>
</dbReference>
<dbReference type="CDD" id="cd01085">
    <property type="entry name" value="APP"/>
    <property type="match status" value="1"/>
</dbReference>
<dbReference type="OrthoDB" id="9995434at2759"/>
<reference evidence="8 10" key="3">
    <citation type="journal article" date="2014" name="Nature">
        <title>Elephant shark genome provides unique insights into gnathostome evolution.</title>
        <authorList>
            <consortium name="International Elephant Shark Genome Sequencing Consortium"/>
            <person name="Venkatesh B."/>
            <person name="Lee A.P."/>
            <person name="Ravi V."/>
            <person name="Maurya A.K."/>
            <person name="Lian M.M."/>
            <person name="Swann J.B."/>
            <person name="Ohta Y."/>
            <person name="Flajnik M.F."/>
            <person name="Sutoh Y."/>
            <person name="Kasahara M."/>
            <person name="Hoon S."/>
            <person name="Gangu V."/>
            <person name="Roy S.W."/>
            <person name="Irimia M."/>
            <person name="Korzh V."/>
            <person name="Kondrychyn I."/>
            <person name="Lim Z.W."/>
            <person name="Tay B.H."/>
            <person name="Tohari S."/>
            <person name="Kong K.W."/>
            <person name="Ho S."/>
            <person name="Lorente-Galdos B."/>
            <person name="Quilez J."/>
            <person name="Marques-Bonet T."/>
            <person name="Raney B.J."/>
            <person name="Ingham P.W."/>
            <person name="Tay A."/>
            <person name="Hillier L.W."/>
            <person name="Minx P."/>
            <person name="Boehm T."/>
            <person name="Wilson R.K."/>
            <person name="Brenner S."/>
            <person name="Warren W.C."/>
        </authorList>
    </citation>
    <scope>NUCLEOTIDE SEQUENCE</scope>
    <source>
        <tissue evidence="8">Intestine</tissue>
    </source>
</reference>
<dbReference type="STRING" id="7868.ENSCMIP00000010320"/>
<dbReference type="MEROPS" id="M24.005"/>
<dbReference type="InterPro" id="IPR029149">
    <property type="entry name" value="Creatin/AminoP/Spt16_N"/>
</dbReference>
<dbReference type="EMBL" id="JW863405">
    <property type="protein sequence ID" value="AFO95922.1"/>
    <property type="molecule type" value="mRNA"/>
</dbReference>
<dbReference type="Pfam" id="PF16189">
    <property type="entry name" value="Creatinase_N_2"/>
    <property type="match status" value="1"/>
</dbReference>
<reference evidence="10" key="1">
    <citation type="journal article" date="2006" name="Science">
        <title>Ancient noncoding elements conserved in the human genome.</title>
        <authorList>
            <person name="Venkatesh B."/>
            <person name="Kirkness E.F."/>
            <person name="Loh Y.H."/>
            <person name="Halpern A.L."/>
            <person name="Lee A.P."/>
            <person name="Johnson J."/>
            <person name="Dandona N."/>
            <person name="Viswanathan L.D."/>
            <person name="Tay A."/>
            <person name="Venter J.C."/>
            <person name="Strausberg R.L."/>
            <person name="Brenner S."/>
        </authorList>
    </citation>
    <scope>NUCLEOTIDE SEQUENCE [LARGE SCALE GENOMIC DNA]</scope>
</reference>
<dbReference type="InterPro" id="IPR032416">
    <property type="entry name" value="Peptidase_M24_C"/>
</dbReference>